<feature type="region of interest" description="Disordered" evidence="8">
    <location>
        <begin position="884"/>
        <end position="940"/>
    </location>
</feature>
<proteinExistence type="predicted"/>
<evidence type="ECO:0000256" key="8">
    <source>
        <dbReference type="SAM" id="MobiDB-lite"/>
    </source>
</evidence>
<evidence type="ECO:0000256" key="4">
    <source>
        <dbReference type="ARBA" id="ARBA00022771"/>
    </source>
</evidence>
<evidence type="ECO:0000313" key="10">
    <source>
        <dbReference type="EMBL" id="ODV66351.1"/>
    </source>
</evidence>
<sequence>MSSSSYNSKVNESKSRFNSPGDARPGGATPYINNNAKPNKNPGLKSNVQDPGAGGVNIPGGYPNFYMGHRDSSNLPFGNVGVNTNDQLARPRGDSIFLPPPINLANLKFGNDYDANSVAQGNSQGNNHSLSAGVSRSNSIFSSLIQIPGSNGNSVSGPSSKQQLQQQQQQQQHQQQPQPSNSAGGINQPGQKSRQVSFYPGTNPPNDYPLSSLDLESYFGKESLSNILNWNQQRQQLMLFPQQQQQQQQQQPKQRNLIDQSNSFWEGLNMGLSGSVSGLPITNDSLNGILASLSNGSIDFSGMSNEQRRDSILKLINDQQQFQQRTPTNTQPAKTRLREDIFDKSKTNQSTVPGINNQQYRNPNDPNKPNLQVPNNDKNSHISPASSLSSKSSAKFDEPQSPKTSPSIFNARVLQTRAPPLQSNPQASGQSFFAQKPQQQPQQQQPQPQQQLPQQPYQNYPGNPYNYNYPNQPQFSQQVPPQYSSPFPQQQQQHPQQLPQHPQHPPQHPQQINPAQAQINPAQAQINPAQAQIQPNLLKPGQQNYYQPQDRQNYSYQPIQSHNQAIAPQDSQQSPSISTQQLKADPVSQQQSPNYKPNARQARATTGAPPAKRSRNAKKGSKNNSSDSTPIISGPLSTAFEKNLVPAQQYAKSEDGRPLLGATKVDQLMLVIQAREKGNTNTIQQGVDGSILGSPDNKNSVLPQSVNLVGGVDKPEKGSPGSDDKKKGRRHKTQQCPYCFKFFNQSTHLEVHVRSHIGHKPFECSYCHKRFTQGGNLRTHLRLHTGEKPFTCDICKRSFSRKGNLAAHQLTHNNEKPFECKLDDCDKSFTQLGNLKAHQNRFHLPTLNRLTHTLAEMSGENIANLPLKERELLDHFKELYKNSNKGIRGRGKRQSNAGHDGKPDMAELSMSPPPGGRAQPSQQPPQQQQMSFMNPSASNY</sequence>
<dbReference type="PANTHER" id="PTHR24376">
    <property type="entry name" value="ZINC FINGER PROTEIN"/>
    <property type="match status" value="1"/>
</dbReference>
<keyword evidence="6" id="KW-0539">Nucleus</keyword>
<feature type="compositionally biased region" description="Polar residues" evidence="8">
    <location>
        <begin position="179"/>
        <end position="196"/>
    </location>
</feature>
<dbReference type="FunFam" id="3.30.160.60:FF:000624">
    <property type="entry name" value="zinc finger protein 697"/>
    <property type="match status" value="1"/>
</dbReference>
<feature type="region of interest" description="Disordered" evidence="8">
    <location>
        <begin position="145"/>
        <end position="208"/>
    </location>
</feature>
<evidence type="ECO:0000259" key="9">
    <source>
        <dbReference type="PROSITE" id="PS50157"/>
    </source>
</evidence>
<feature type="compositionally biased region" description="Polar residues" evidence="8">
    <location>
        <begin position="622"/>
        <end position="631"/>
    </location>
</feature>
<dbReference type="RefSeq" id="XP_020075418.1">
    <property type="nucleotide sequence ID" value="XM_020221442.1"/>
</dbReference>
<dbReference type="SUPFAM" id="SSF57667">
    <property type="entry name" value="beta-beta-alpha zinc fingers"/>
    <property type="match status" value="2"/>
</dbReference>
<keyword evidence="5" id="KW-0862">Zinc</keyword>
<dbReference type="EMBL" id="KV454542">
    <property type="protein sequence ID" value="ODV66351.1"/>
    <property type="molecule type" value="Genomic_DNA"/>
</dbReference>
<dbReference type="GO" id="GO:0005634">
    <property type="term" value="C:nucleus"/>
    <property type="evidence" value="ECO:0007669"/>
    <property type="project" value="UniProtKB-SubCell"/>
</dbReference>
<feature type="compositionally biased region" description="Basic residues" evidence="8">
    <location>
        <begin position="612"/>
        <end position="621"/>
    </location>
</feature>
<dbReference type="GO" id="GO:0008270">
    <property type="term" value="F:zinc ion binding"/>
    <property type="evidence" value="ECO:0007669"/>
    <property type="project" value="UniProtKB-KW"/>
</dbReference>
<dbReference type="InterPro" id="IPR013087">
    <property type="entry name" value="Znf_C2H2_type"/>
</dbReference>
<feature type="region of interest" description="Disordered" evidence="8">
    <location>
        <begin position="564"/>
        <end position="635"/>
    </location>
</feature>
<feature type="domain" description="C2H2-type" evidence="9">
    <location>
        <begin position="818"/>
        <end position="843"/>
    </location>
</feature>
<evidence type="ECO:0000256" key="7">
    <source>
        <dbReference type="PROSITE-ProRule" id="PRU00042"/>
    </source>
</evidence>
<dbReference type="FunFam" id="3.30.160.60:FF:002343">
    <property type="entry name" value="Zinc finger protein 33A"/>
    <property type="match status" value="1"/>
</dbReference>
<feature type="domain" description="C2H2-type" evidence="9">
    <location>
        <begin position="762"/>
        <end position="789"/>
    </location>
</feature>
<evidence type="ECO:0000313" key="11">
    <source>
        <dbReference type="Proteomes" id="UP000095085"/>
    </source>
</evidence>
<feature type="compositionally biased region" description="Polar residues" evidence="8">
    <location>
        <begin position="421"/>
        <end position="433"/>
    </location>
</feature>
<evidence type="ECO:0000256" key="1">
    <source>
        <dbReference type="ARBA" id="ARBA00004123"/>
    </source>
</evidence>
<keyword evidence="4 7" id="KW-0863">Zinc-finger</keyword>
<dbReference type="AlphaFoldDB" id="A0A1E4RGL2"/>
<accession>A0A1E4RGL2</accession>
<feature type="compositionally biased region" description="Low complexity" evidence="8">
    <location>
        <begin position="148"/>
        <end position="178"/>
    </location>
</feature>
<feature type="domain" description="C2H2-type" evidence="9">
    <location>
        <begin position="734"/>
        <end position="761"/>
    </location>
</feature>
<feature type="compositionally biased region" description="Basic and acidic residues" evidence="8">
    <location>
        <begin position="713"/>
        <end position="726"/>
    </location>
</feature>
<feature type="compositionally biased region" description="Polar residues" evidence="8">
    <location>
        <begin position="696"/>
        <end position="707"/>
    </location>
</feature>
<dbReference type="InterPro" id="IPR036236">
    <property type="entry name" value="Znf_C2H2_sf"/>
</dbReference>
<dbReference type="Pfam" id="PF00096">
    <property type="entry name" value="zf-C2H2"/>
    <property type="match status" value="4"/>
</dbReference>
<feature type="compositionally biased region" description="Polar residues" evidence="8">
    <location>
        <begin position="319"/>
        <end position="333"/>
    </location>
</feature>
<feature type="compositionally biased region" description="Polar residues" evidence="8">
    <location>
        <begin position="564"/>
        <end position="595"/>
    </location>
</feature>
<feature type="domain" description="C2H2-type" evidence="9">
    <location>
        <begin position="790"/>
        <end position="817"/>
    </location>
</feature>
<feature type="compositionally biased region" description="Polar residues" evidence="8">
    <location>
        <begin position="930"/>
        <end position="940"/>
    </location>
</feature>
<feature type="compositionally biased region" description="Basic and acidic residues" evidence="8">
    <location>
        <begin position="336"/>
        <end position="346"/>
    </location>
</feature>
<feature type="region of interest" description="Disordered" evidence="8">
    <location>
        <begin position="319"/>
        <end position="407"/>
    </location>
</feature>
<keyword evidence="2" id="KW-0479">Metal-binding</keyword>
<feature type="compositionally biased region" description="Polar residues" evidence="8">
    <location>
        <begin position="31"/>
        <end position="49"/>
    </location>
</feature>
<feature type="compositionally biased region" description="Low complexity" evidence="8">
    <location>
        <begin position="1"/>
        <end position="10"/>
    </location>
</feature>
<keyword evidence="3" id="KW-0677">Repeat</keyword>
<evidence type="ECO:0000256" key="5">
    <source>
        <dbReference type="ARBA" id="ARBA00022833"/>
    </source>
</evidence>
<dbReference type="FunFam" id="3.30.160.60:FF:002157">
    <property type="entry name" value="Transcription factor"/>
    <property type="match status" value="1"/>
</dbReference>
<dbReference type="OrthoDB" id="427030at2759"/>
<keyword evidence="11" id="KW-1185">Reference proteome</keyword>
<dbReference type="Proteomes" id="UP000095085">
    <property type="component" value="Unassembled WGS sequence"/>
</dbReference>
<dbReference type="STRING" id="984485.A0A1E4RGL2"/>
<name>A0A1E4RGL2_9ASCO</name>
<evidence type="ECO:0000256" key="2">
    <source>
        <dbReference type="ARBA" id="ARBA00022723"/>
    </source>
</evidence>
<protein>
    <recommendedName>
        <fullName evidence="9">C2H2-type domain-containing protein</fullName>
    </recommendedName>
</protein>
<feature type="region of interest" description="Disordered" evidence="8">
    <location>
        <begin position="683"/>
        <end position="730"/>
    </location>
</feature>
<feature type="compositionally biased region" description="Low complexity" evidence="8">
    <location>
        <begin position="916"/>
        <end position="929"/>
    </location>
</feature>
<feature type="region of interest" description="Disordered" evidence="8">
    <location>
        <begin position="1"/>
        <end position="56"/>
    </location>
</feature>
<feature type="compositionally biased region" description="Polar residues" evidence="8">
    <location>
        <begin position="347"/>
        <end position="377"/>
    </location>
</feature>
<feature type="compositionally biased region" description="Low complexity" evidence="8">
    <location>
        <begin position="381"/>
        <end position="393"/>
    </location>
</feature>
<reference evidence="11" key="1">
    <citation type="submission" date="2016-05" db="EMBL/GenBank/DDBJ databases">
        <title>Comparative genomics of biotechnologically important yeasts.</title>
        <authorList>
            <consortium name="DOE Joint Genome Institute"/>
            <person name="Riley R."/>
            <person name="Haridas S."/>
            <person name="Wolfe K.H."/>
            <person name="Lopes M.R."/>
            <person name="Hittinger C.T."/>
            <person name="Goker M."/>
            <person name="Salamov A."/>
            <person name="Wisecaver J."/>
            <person name="Long T.M."/>
            <person name="Aerts A.L."/>
            <person name="Barry K."/>
            <person name="Choi C."/>
            <person name="Clum A."/>
            <person name="Coughlan A.Y."/>
            <person name="Deshpande S."/>
            <person name="Douglass A.P."/>
            <person name="Hanson S.J."/>
            <person name="Klenk H.-P."/>
            <person name="Labutti K."/>
            <person name="Lapidus A."/>
            <person name="Lindquist E."/>
            <person name="Lipzen A."/>
            <person name="Meier-Kolthoff J.P."/>
            <person name="Ohm R.A."/>
            <person name="Otillar R.P."/>
            <person name="Pangilinan J."/>
            <person name="Peng Y."/>
            <person name="Rokas A."/>
            <person name="Rosa C.A."/>
            <person name="Scheuner C."/>
            <person name="Sibirny A.A."/>
            <person name="Slot J.C."/>
            <person name="Stielow J.B."/>
            <person name="Sun H."/>
            <person name="Kurtzman C.P."/>
            <person name="Blackwell M."/>
            <person name="Grigoriev I.V."/>
            <person name="Jeffries T.W."/>
        </authorList>
    </citation>
    <scope>NUCLEOTIDE SEQUENCE [LARGE SCALE GENOMIC DNA]</scope>
    <source>
        <strain evidence="11">NRRL Y-1933</strain>
    </source>
</reference>
<dbReference type="GeneID" id="30995991"/>
<dbReference type="PROSITE" id="PS00028">
    <property type="entry name" value="ZINC_FINGER_C2H2_1"/>
    <property type="match status" value="4"/>
</dbReference>
<feature type="compositionally biased region" description="Low complexity" evidence="8">
    <location>
        <begin position="435"/>
        <end position="501"/>
    </location>
</feature>
<gene>
    <name evidence="10" type="ORF">HYPBUDRAFT_153245</name>
</gene>
<dbReference type="SMART" id="SM00355">
    <property type="entry name" value="ZnF_C2H2"/>
    <property type="match status" value="4"/>
</dbReference>
<feature type="region of interest" description="Disordered" evidence="8">
    <location>
        <begin position="419"/>
        <end position="513"/>
    </location>
</feature>
<dbReference type="PANTHER" id="PTHR24376:SF38">
    <property type="entry name" value="ZINC FINGER PROTEIN 445"/>
    <property type="match status" value="1"/>
</dbReference>
<dbReference type="PROSITE" id="PS50157">
    <property type="entry name" value="ZINC_FINGER_C2H2_2"/>
    <property type="match status" value="4"/>
</dbReference>
<dbReference type="Gene3D" id="3.30.160.60">
    <property type="entry name" value="Classic Zinc Finger"/>
    <property type="match status" value="4"/>
</dbReference>
<organism evidence="10 11">
    <name type="scientific">Hyphopichia burtonii NRRL Y-1933</name>
    <dbReference type="NCBI Taxonomy" id="984485"/>
    <lineage>
        <taxon>Eukaryota</taxon>
        <taxon>Fungi</taxon>
        <taxon>Dikarya</taxon>
        <taxon>Ascomycota</taxon>
        <taxon>Saccharomycotina</taxon>
        <taxon>Pichiomycetes</taxon>
        <taxon>Debaryomycetaceae</taxon>
        <taxon>Hyphopichia</taxon>
    </lineage>
</organism>
<evidence type="ECO:0000256" key="3">
    <source>
        <dbReference type="ARBA" id="ARBA00022737"/>
    </source>
</evidence>
<dbReference type="GO" id="GO:0001228">
    <property type="term" value="F:DNA-binding transcription activator activity, RNA polymerase II-specific"/>
    <property type="evidence" value="ECO:0007669"/>
    <property type="project" value="TreeGrafter"/>
</dbReference>
<evidence type="ECO:0000256" key="6">
    <source>
        <dbReference type="ARBA" id="ARBA00023242"/>
    </source>
</evidence>
<dbReference type="GO" id="GO:0000978">
    <property type="term" value="F:RNA polymerase II cis-regulatory region sequence-specific DNA binding"/>
    <property type="evidence" value="ECO:0007669"/>
    <property type="project" value="TreeGrafter"/>
</dbReference>
<comment type="subcellular location">
    <subcellularLocation>
        <location evidence="1">Nucleus</location>
    </subcellularLocation>
</comment>